<name>A0A6C0LM28_9ZZZZ</name>
<accession>A0A6C0LM28</accession>
<evidence type="ECO:0000313" key="1">
    <source>
        <dbReference type="EMBL" id="QHU31966.1"/>
    </source>
</evidence>
<organism evidence="1">
    <name type="scientific">viral metagenome</name>
    <dbReference type="NCBI Taxonomy" id="1070528"/>
    <lineage>
        <taxon>unclassified sequences</taxon>
        <taxon>metagenomes</taxon>
        <taxon>organismal metagenomes</taxon>
    </lineage>
</organism>
<sequence length="101" mass="11484">MSTKSARVREMILDIEDAMKTKTPAQIGAEFADYQKEFPSIFAMLLKKDYRRDILAMMVDQLDKMERGDISQHNASVNVGTILVDRIVKPQLNGAKDKPKQ</sequence>
<dbReference type="EMBL" id="MN740534">
    <property type="protein sequence ID" value="QHU31966.1"/>
    <property type="molecule type" value="Genomic_DNA"/>
</dbReference>
<dbReference type="AlphaFoldDB" id="A0A6C0LM28"/>
<reference evidence="1" key="1">
    <citation type="journal article" date="2020" name="Nature">
        <title>Giant virus diversity and host interactions through global metagenomics.</title>
        <authorList>
            <person name="Schulz F."/>
            <person name="Roux S."/>
            <person name="Paez-Espino D."/>
            <person name="Jungbluth S."/>
            <person name="Walsh D.A."/>
            <person name="Denef V.J."/>
            <person name="McMahon K.D."/>
            <person name="Konstantinidis K.T."/>
            <person name="Eloe-Fadrosh E.A."/>
            <person name="Kyrpides N.C."/>
            <person name="Woyke T."/>
        </authorList>
    </citation>
    <scope>NUCLEOTIDE SEQUENCE</scope>
    <source>
        <strain evidence="1">GVMAG-M-3300027963-41</strain>
    </source>
</reference>
<protein>
    <submittedName>
        <fullName evidence="1">Uncharacterized protein</fullName>
    </submittedName>
</protein>
<proteinExistence type="predicted"/>